<feature type="signal peptide" evidence="2">
    <location>
        <begin position="1"/>
        <end position="19"/>
    </location>
</feature>
<feature type="chain" id="PRO_5010191173" evidence="2">
    <location>
        <begin position="20"/>
        <end position="188"/>
    </location>
</feature>
<dbReference type="AlphaFoldDB" id="A0A1I3P3S6"/>
<evidence type="ECO:0000313" key="4">
    <source>
        <dbReference type="Proteomes" id="UP000183299"/>
    </source>
</evidence>
<dbReference type="STRING" id="576117.SAMN04488138_102172"/>
<dbReference type="Pfam" id="PF04955">
    <property type="entry name" value="HupE_UreJ"/>
    <property type="match status" value="1"/>
</dbReference>
<protein>
    <submittedName>
        <fullName evidence="3">Urease accessory protein</fullName>
    </submittedName>
</protein>
<name>A0A1I3P3S6_9RHOB</name>
<feature type="transmembrane region" description="Helical" evidence="1">
    <location>
        <begin position="35"/>
        <end position="54"/>
    </location>
</feature>
<dbReference type="GeneID" id="98663978"/>
<accession>A0A1I3P3S6</accession>
<dbReference type="EMBL" id="FORY01000002">
    <property type="protein sequence ID" value="SFJ15716.1"/>
    <property type="molecule type" value="Genomic_DNA"/>
</dbReference>
<dbReference type="OrthoDB" id="9808192at2"/>
<keyword evidence="1" id="KW-0812">Transmembrane</keyword>
<dbReference type="PIRSF" id="PIRSF016919">
    <property type="entry name" value="HupE_UreJ"/>
    <property type="match status" value="1"/>
</dbReference>
<keyword evidence="2" id="KW-0732">Signal</keyword>
<evidence type="ECO:0000256" key="2">
    <source>
        <dbReference type="SAM" id="SignalP"/>
    </source>
</evidence>
<evidence type="ECO:0000313" key="3">
    <source>
        <dbReference type="EMBL" id="SFJ15716.1"/>
    </source>
</evidence>
<organism evidence="3 4">
    <name type="scientific">Celeribacter halophilus</name>
    <dbReference type="NCBI Taxonomy" id="576117"/>
    <lineage>
        <taxon>Bacteria</taxon>
        <taxon>Pseudomonadati</taxon>
        <taxon>Pseudomonadota</taxon>
        <taxon>Alphaproteobacteria</taxon>
        <taxon>Rhodobacterales</taxon>
        <taxon>Roseobacteraceae</taxon>
        <taxon>Celeribacter</taxon>
    </lineage>
</organism>
<dbReference type="Proteomes" id="UP000183299">
    <property type="component" value="Unassembled WGS sequence"/>
</dbReference>
<keyword evidence="1" id="KW-0472">Membrane</keyword>
<proteinExistence type="predicted"/>
<sequence>MKKHFLTALCALVASPALAHLPPEQHGSFMAGASHPLFGLDHIIAMIAVGVWAMQIGGKAVWAVPAVFVGAMALGFMGGIAALPLPFVEPMILASAILIGLLASFAVKPGLAGGIAVAAVFGLFHGHAHGAELGAAQALGFGVGFVIATALLHAAGILAARLTARALPYGPRLLGALATLMGLSLLIG</sequence>
<keyword evidence="1" id="KW-1133">Transmembrane helix</keyword>
<feature type="transmembrane region" description="Helical" evidence="1">
    <location>
        <begin position="61"/>
        <end position="85"/>
    </location>
</feature>
<reference evidence="3 4" key="1">
    <citation type="submission" date="2016-10" db="EMBL/GenBank/DDBJ databases">
        <authorList>
            <person name="de Groot N.N."/>
        </authorList>
    </citation>
    <scope>NUCLEOTIDE SEQUENCE [LARGE SCALE GENOMIC DNA]</scope>
    <source>
        <strain evidence="3 4">CGMCC 1.8891</strain>
    </source>
</reference>
<keyword evidence="4" id="KW-1185">Reference proteome</keyword>
<evidence type="ECO:0000256" key="1">
    <source>
        <dbReference type="SAM" id="Phobius"/>
    </source>
</evidence>
<feature type="transmembrane region" description="Helical" evidence="1">
    <location>
        <begin position="166"/>
        <end position="187"/>
    </location>
</feature>
<feature type="transmembrane region" description="Helical" evidence="1">
    <location>
        <begin position="136"/>
        <end position="160"/>
    </location>
</feature>
<dbReference type="RefSeq" id="WP_066606488.1">
    <property type="nucleotide sequence ID" value="NZ_FORY01000002.1"/>
</dbReference>
<dbReference type="InterPro" id="IPR007038">
    <property type="entry name" value="HupE_UreJ"/>
</dbReference>
<feature type="transmembrane region" description="Helical" evidence="1">
    <location>
        <begin position="91"/>
        <end position="124"/>
    </location>
</feature>
<gene>
    <name evidence="3" type="ORF">SAMN04488138_102172</name>
</gene>